<dbReference type="OrthoDB" id="4909691at2759"/>
<feature type="transmembrane region" description="Helical" evidence="7">
    <location>
        <begin position="147"/>
        <end position="167"/>
    </location>
</feature>
<feature type="transmembrane region" description="Helical" evidence="7">
    <location>
        <begin position="113"/>
        <end position="135"/>
    </location>
</feature>
<gene>
    <name evidence="9" type="ORF">XA68_18553</name>
</gene>
<comment type="subcellular location">
    <subcellularLocation>
        <location evidence="1">Membrane</location>
        <topology evidence="1">Multi-pass membrane protein</topology>
    </subcellularLocation>
</comment>
<protein>
    <recommendedName>
        <fullName evidence="8">Rhodopsin domain-containing protein</fullName>
    </recommendedName>
</protein>
<dbReference type="InterPro" id="IPR052337">
    <property type="entry name" value="SAT4-like"/>
</dbReference>
<comment type="caution">
    <text evidence="9">The sequence shown here is derived from an EMBL/GenBank/DDBJ whole genome shotgun (WGS) entry which is preliminary data.</text>
</comment>
<dbReference type="GO" id="GO:0016020">
    <property type="term" value="C:membrane"/>
    <property type="evidence" value="ECO:0007669"/>
    <property type="project" value="UniProtKB-SubCell"/>
</dbReference>
<feature type="transmembrane region" description="Helical" evidence="7">
    <location>
        <begin position="340"/>
        <end position="370"/>
    </location>
</feature>
<feature type="transmembrane region" description="Helical" evidence="7">
    <location>
        <begin position="187"/>
        <end position="213"/>
    </location>
</feature>
<evidence type="ECO:0000256" key="6">
    <source>
        <dbReference type="SAM" id="MobiDB-lite"/>
    </source>
</evidence>
<dbReference type="AlphaFoldDB" id="A0A2A9PJ73"/>
<proteinExistence type="inferred from homology"/>
<feature type="region of interest" description="Disordered" evidence="6">
    <location>
        <begin position="432"/>
        <end position="455"/>
    </location>
</feature>
<dbReference type="PANTHER" id="PTHR33048:SF47">
    <property type="entry name" value="INTEGRAL MEMBRANE PROTEIN-RELATED"/>
    <property type="match status" value="1"/>
</dbReference>
<name>A0A2A9PJ73_OPHUN</name>
<reference evidence="9 10" key="2">
    <citation type="journal article" date="2017" name="Sci. Rep.">
        <title>Ant-infecting Ophiocordyceps genomes reveal a high diversity of potential behavioral manipulation genes and a possible major role for enterotoxins.</title>
        <authorList>
            <person name="de Bekker C."/>
            <person name="Ohm R.A."/>
            <person name="Evans H.C."/>
            <person name="Brachmann A."/>
            <person name="Hughes D.P."/>
        </authorList>
    </citation>
    <scope>NUCLEOTIDE SEQUENCE [LARGE SCALE GENOMIC DNA]</scope>
    <source>
        <strain evidence="9 10">SC16a</strain>
    </source>
</reference>
<evidence type="ECO:0000256" key="2">
    <source>
        <dbReference type="ARBA" id="ARBA00022692"/>
    </source>
</evidence>
<dbReference type="InterPro" id="IPR049326">
    <property type="entry name" value="Rhodopsin_dom_fungi"/>
</dbReference>
<evidence type="ECO:0000256" key="7">
    <source>
        <dbReference type="SAM" id="Phobius"/>
    </source>
</evidence>
<feature type="transmembrane region" description="Helical" evidence="7">
    <location>
        <begin position="272"/>
        <end position="294"/>
    </location>
</feature>
<dbReference type="STRING" id="268505.A0A2A9PJ73"/>
<feature type="transmembrane region" description="Helical" evidence="7">
    <location>
        <begin position="225"/>
        <end position="252"/>
    </location>
</feature>
<evidence type="ECO:0000313" key="10">
    <source>
        <dbReference type="Proteomes" id="UP000037136"/>
    </source>
</evidence>
<keyword evidence="2 7" id="KW-0812">Transmembrane</keyword>
<sequence length="455" mass="49561">MPSICDLQFLTRTCLPSGCRTEVQKRAALPPPLPREYASSANRIYVHVLAEMLRIGRVGLVRHSPDSLPGEPHDSSRVPIMMAAPIDPNTTPALMPPAGVVPDPLNSHTGQPLLVGMATAGVSLTTVCTVIRLYTKHVILKQLNVEDFLLVFATLGLAAFSAILLSNGDAGQGHHQWNMSIANVRRVALFANVSETLYAPVMFAAKAAVLLSLKRIFTGAQRNYVHWAFVLLIVLNGLFYLSIMFAFVFACVPRGKIENSSLPGTCISTNGLLLATSASNILSDVSILLLPLIVVCSLQTPLKRKVTVGAVFMTGFFGCISSVLRLYYSILLFLTDDMTWAIYPVGVWAVAEIATVILACCFPVFPRFLYHVRHGGKARRSSNPFVKGYRVNSSAEAYPLQYNRGVYTETTLTAAPWDSSSVQRVMGKDDSVELNERNMSDEGRSVTPVAGGRRT</sequence>
<keyword evidence="3 7" id="KW-1133">Transmembrane helix</keyword>
<comment type="similarity">
    <text evidence="5">Belongs to the SAT4 family.</text>
</comment>
<dbReference type="Proteomes" id="UP000037136">
    <property type="component" value="Unassembled WGS sequence"/>
</dbReference>
<accession>A0A2A9PJ73</accession>
<evidence type="ECO:0000256" key="5">
    <source>
        <dbReference type="ARBA" id="ARBA00038359"/>
    </source>
</evidence>
<evidence type="ECO:0000256" key="4">
    <source>
        <dbReference type="ARBA" id="ARBA00023136"/>
    </source>
</evidence>
<keyword evidence="4 7" id="KW-0472">Membrane</keyword>
<reference evidence="9 10" key="1">
    <citation type="journal article" date="2015" name="BMC Genomics">
        <title>Gene expression during zombie ant biting behavior reflects the complexity underlying fungal parasitic behavioral manipulation.</title>
        <authorList>
            <person name="de Bekker C."/>
            <person name="Ohm R.A."/>
            <person name="Loreto R.G."/>
            <person name="Sebastian A."/>
            <person name="Albert I."/>
            <person name="Merrow M."/>
            <person name="Brachmann A."/>
            <person name="Hughes D.P."/>
        </authorList>
    </citation>
    <scope>NUCLEOTIDE SEQUENCE [LARGE SCALE GENOMIC DNA]</scope>
    <source>
        <strain evidence="9 10">SC16a</strain>
    </source>
</reference>
<feature type="domain" description="Rhodopsin" evidence="8">
    <location>
        <begin position="131"/>
        <end position="366"/>
    </location>
</feature>
<feature type="transmembrane region" description="Helical" evidence="7">
    <location>
        <begin position="306"/>
        <end position="328"/>
    </location>
</feature>
<organism evidence="9 10">
    <name type="scientific">Ophiocordyceps unilateralis</name>
    <name type="common">Zombie-ant fungus</name>
    <name type="synonym">Torrubia unilateralis</name>
    <dbReference type="NCBI Taxonomy" id="268505"/>
    <lineage>
        <taxon>Eukaryota</taxon>
        <taxon>Fungi</taxon>
        <taxon>Dikarya</taxon>
        <taxon>Ascomycota</taxon>
        <taxon>Pezizomycotina</taxon>
        <taxon>Sordariomycetes</taxon>
        <taxon>Hypocreomycetidae</taxon>
        <taxon>Hypocreales</taxon>
        <taxon>Ophiocordycipitaceae</taxon>
        <taxon>Ophiocordyceps</taxon>
    </lineage>
</organism>
<evidence type="ECO:0000256" key="3">
    <source>
        <dbReference type="ARBA" id="ARBA00022989"/>
    </source>
</evidence>
<evidence type="ECO:0000313" key="9">
    <source>
        <dbReference type="EMBL" id="PFH60933.1"/>
    </source>
</evidence>
<dbReference type="EMBL" id="LAZP02000099">
    <property type="protein sequence ID" value="PFH60933.1"/>
    <property type="molecule type" value="Genomic_DNA"/>
</dbReference>
<evidence type="ECO:0000256" key="1">
    <source>
        <dbReference type="ARBA" id="ARBA00004141"/>
    </source>
</evidence>
<evidence type="ECO:0000259" key="8">
    <source>
        <dbReference type="Pfam" id="PF20684"/>
    </source>
</evidence>
<dbReference type="PANTHER" id="PTHR33048">
    <property type="entry name" value="PTH11-LIKE INTEGRAL MEMBRANE PROTEIN (AFU_ORTHOLOGUE AFUA_5G11245)"/>
    <property type="match status" value="1"/>
</dbReference>
<dbReference type="Pfam" id="PF20684">
    <property type="entry name" value="Fung_rhodopsin"/>
    <property type="match status" value="1"/>
</dbReference>
<feature type="compositionally biased region" description="Basic and acidic residues" evidence="6">
    <location>
        <begin position="432"/>
        <end position="444"/>
    </location>
</feature>
<keyword evidence="10" id="KW-1185">Reference proteome</keyword>